<sequence>MDQLVYDQLVYHPNCFRCCKCSRLLTSRSCQKANDRLWCLTGCLAVPQTKPEATNTDESTRQTALYIPSHPAAQSATPPNRDSTAPSGMTTADPIVMVHDSRPYAFLTPSPLLLTDTKESRPSTRLVSRASKTDAQAPPPPRLASPPNRASATPNRPLPSPETCTMVTKGPLPTGAPLEQRPSSSVSNRGTLHHSGPSGDVDDQNTDPLKPSDQAYPSPITTPTSRNTSTLPTNATHTLAQETNTRTTPTPSIPSGFNPSDTLPSPTTPKPDSAEQPASTKEDLPNYGTIPTRHISPRRGGAVGRLSLDAKPQLITSGVAHQLLLAACHRVLSSDEFRSLYHYIKHLESRTDLLVATDES</sequence>
<feature type="compositionally biased region" description="Polar residues" evidence="3">
    <location>
        <begin position="181"/>
        <end position="190"/>
    </location>
</feature>
<dbReference type="AlphaFoldDB" id="A0A9W8E9X7"/>
<feature type="region of interest" description="Disordered" evidence="3">
    <location>
        <begin position="69"/>
        <end position="91"/>
    </location>
</feature>
<dbReference type="OrthoDB" id="8062037at2759"/>
<evidence type="ECO:0000259" key="4">
    <source>
        <dbReference type="Pfam" id="PF00412"/>
    </source>
</evidence>
<protein>
    <recommendedName>
        <fullName evidence="4">LIM zinc-binding domain-containing protein</fullName>
    </recommendedName>
</protein>
<proteinExistence type="predicted"/>
<dbReference type="CDD" id="cd08368">
    <property type="entry name" value="LIM"/>
    <property type="match status" value="1"/>
</dbReference>
<dbReference type="Pfam" id="PF00412">
    <property type="entry name" value="LIM"/>
    <property type="match status" value="1"/>
</dbReference>
<dbReference type="Gene3D" id="2.10.110.10">
    <property type="entry name" value="Cysteine Rich Protein"/>
    <property type="match status" value="1"/>
</dbReference>
<dbReference type="EMBL" id="JANBQB010001452">
    <property type="protein sequence ID" value="KAJ1971236.1"/>
    <property type="molecule type" value="Genomic_DNA"/>
</dbReference>
<keyword evidence="2" id="KW-0862">Zinc</keyword>
<feature type="compositionally biased region" description="Polar residues" evidence="3">
    <location>
        <begin position="219"/>
        <end position="265"/>
    </location>
</feature>
<evidence type="ECO:0000256" key="3">
    <source>
        <dbReference type="SAM" id="MobiDB-lite"/>
    </source>
</evidence>
<dbReference type="InterPro" id="IPR001781">
    <property type="entry name" value="Znf_LIM"/>
</dbReference>
<dbReference type="Proteomes" id="UP001151582">
    <property type="component" value="Unassembled WGS sequence"/>
</dbReference>
<keyword evidence="6" id="KW-1185">Reference proteome</keyword>
<gene>
    <name evidence="5" type="ORF">H4R34_005806</name>
</gene>
<reference evidence="5" key="1">
    <citation type="submission" date="2022-07" db="EMBL/GenBank/DDBJ databases">
        <title>Phylogenomic reconstructions and comparative analyses of Kickxellomycotina fungi.</title>
        <authorList>
            <person name="Reynolds N.K."/>
            <person name="Stajich J.E."/>
            <person name="Barry K."/>
            <person name="Grigoriev I.V."/>
            <person name="Crous P."/>
            <person name="Smith M.E."/>
        </authorList>
    </citation>
    <scope>NUCLEOTIDE SEQUENCE</scope>
    <source>
        <strain evidence="5">RSA 567</strain>
    </source>
</reference>
<evidence type="ECO:0000313" key="5">
    <source>
        <dbReference type="EMBL" id="KAJ1971236.1"/>
    </source>
</evidence>
<comment type="caution">
    <text evidence="5">The sequence shown here is derived from an EMBL/GenBank/DDBJ whole genome shotgun (WGS) entry which is preliminary data.</text>
</comment>
<evidence type="ECO:0000256" key="1">
    <source>
        <dbReference type="ARBA" id="ARBA00022723"/>
    </source>
</evidence>
<evidence type="ECO:0000256" key="2">
    <source>
        <dbReference type="ARBA" id="ARBA00022833"/>
    </source>
</evidence>
<feature type="compositionally biased region" description="Polar residues" evidence="3">
    <location>
        <begin position="72"/>
        <end position="90"/>
    </location>
</feature>
<evidence type="ECO:0000313" key="6">
    <source>
        <dbReference type="Proteomes" id="UP001151582"/>
    </source>
</evidence>
<name>A0A9W8E9X7_9FUNG</name>
<dbReference type="GO" id="GO:0046872">
    <property type="term" value="F:metal ion binding"/>
    <property type="evidence" value="ECO:0007669"/>
    <property type="project" value="UniProtKB-KW"/>
</dbReference>
<feature type="domain" description="LIM zinc-binding" evidence="4">
    <location>
        <begin position="8"/>
        <end position="40"/>
    </location>
</feature>
<accession>A0A9W8E9X7</accession>
<feature type="region of interest" description="Disordered" evidence="3">
    <location>
        <begin position="114"/>
        <end position="300"/>
    </location>
</feature>
<organism evidence="5 6">
    <name type="scientific">Dimargaris verticillata</name>
    <dbReference type="NCBI Taxonomy" id="2761393"/>
    <lineage>
        <taxon>Eukaryota</taxon>
        <taxon>Fungi</taxon>
        <taxon>Fungi incertae sedis</taxon>
        <taxon>Zoopagomycota</taxon>
        <taxon>Kickxellomycotina</taxon>
        <taxon>Dimargaritomycetes</taxon>
        <taxon>Dimargaritales</taxon>
        <taxon>Dimargaritaceae</taxon>
        <taxon>Dimargaris</taxon>
    </lineage>
</organism>
<keyword evidence="1" id="KW-0479">Metal-binding</keyword>